<protein>
    <submittedName>
        <fullName evidence="2">Uncharacterized protein</fullName>
    </submittedName>
</protein>
<dbReference type="Proteomes" id="UP000054485">
    <property type="component" value="Unassembled WGS sequence"/>
</dbReference>
<evidence type="ECO:0000313" key="2">
    <source>
        <dbReference type="EMBL" id="KIK31906.1"/>
    </source>
</evidence>
<keyword evidence="3" id="KW-1185">Reference proteome</keyword>
<feature type="region of interest" description="Disordered" evidence="1">
    <location>
        <begin position="277"/>
        <end position="308"/>
    </location>
</feature>
<dbReference type="OrthoDB" id="2662332at2759"/>
<name>A0A0C9ZRG8_9AGAM</name>
<evidence type="ECO:0000313" key="3">
    <source>
        <dbReference type="Proteomes" id="UP000054485"/>
    </source>
</evidence>
<dbReference type="HOGENOM" id="CLU_035442_2_0_1"/>
<reference evidence="2 3" key="1">
    <citation type="submission" date="2014-04" db="EMBL/GenBank/DDBJ databases">
        <authorList>
            <consortium name="DOE Joint Genome Institute"/>
            <person name="Kuo A."/>
            <person name="Ruytinx J."/>
            <person name="Rineau F."/>
            <person name="Colpaert J."/>
            <person name="Kohler A."/>
            <person name="Nagy L.G."/>
            <person name="Floudas D."/>
            <person name="Copeland A."/>
            <person name="Barry K.W."/>
            <person name="Cichocki N."/>
            <person name="Veneault-Fourrey C."/>
            <person name="LaButti K."/>
            <person name="Lindquist E.A."/>
            <person name="Lipzen A."/>
            <person name="Lundell T."/>
            <person name="Morin E."/>
            <person name="Murat C."/>
            <person name="Sun H."/>
            <person name="Tunlid A."/>
            <person name="Henrissat B."/>
            <person name="Grigoriev I.V."/>
            <person name="Hibbett D.S."/>
            <person name="Martin F."/>
            <person name="Nordberg H.P."/>
            <person name="Cantor M.N."/>
            <person name="Hua S.X."/>
        </authorList>
    </citation>
    <scope>NUCLEOTIDE SEQUENCE [LARGE SCALE GENOMIC DNA]</scope>
    <source>
        <strain evidence="2 3">UH-Slu-Lm8-n1</strain>
    </source>
</reference>
<feature type="non-terminal residue" evidence="2">
    <location>
        <position position="520"/>
    </location>
</feature>
<dbReference type="AlphaFoldDB" id="A0A0C9ZRG8"/>
<proteinExistence type="predicted"/>
<feature type="compositionally biased region" description="Low complexity" evidence="1">
    <location>
        <begin position="455"/>
        <end position="475"/>
    </location>
</feature>
<dbReference type="STRING" id="930992.A0A0C9ZRG8"/>
<dbReference type="InParanoid" id="A0A0C9ZRG8"/>
<reference evidence="3" key="2">
    <citation type="submission" date="2015-01" db="EMBL/GenBank/DDBJ databases">
        <title>Evolutionary Origins and Diversification of the Mycorrhizal Mutualists.</title>
        <authorList>
            <consortium name="DOE Joint Genome Institute"/>
            <consortium name="Mycorrhizal Genomics Consortium"/>
            <person name="Kohler A."/>
            <person name="Kuo A."/>
            <person name="Nagy L.G."/>
            <person name="Floudas D."/>
            <person name="Copeland A."/>
            <person name="Barry K.W."/>
            <person name="Cichocki N."/>
            <person name="Veneault-Fourrey C."/>
            <person name="LaButti K."/>
            <person name="Lindquist E.A."/>
            <person name="Lipzen A."/>
            <person name="Lundell T."/>
            <person name="Morin E."/>
            <person name="Murat C."/>
            <person name="Riley R."/>
            <person name="Ohm R."/>
            <person name="Sun H."/>
            <person name="Tunlid A."/>
            <person name="Henrissat B."/>
            <person name="Grigoriev I.V."/>
            <person name="Hibbett D.S."/>
            <person name="Martin F."/>
        </authorList>
    </citation>
    <scope>NUCLEOTIDE SEQUENCE [LARGE SCALE GENOMIC DNA]</scope>
    <source>
        <strain evidence="3">UH-Slu-Lm8-n1</strain>
    </source>
</reference>
<organism evidence="2 3">
    <name type="scientific">Suillus luteus UH-Slu-Lm8-n1</name>
    <dbReference type="NCBI Taxonomy" id="930992"/>
    <lineage>
        <taxon>Eukaryota</taxon>
        <taxon>Fungi</taxon>
        <taxon>Dikarya</taxon>
        <taxon>Basidiomycota</taxon>
        <taxon>Agaricomycotina</taxon>
        <taxon>Agaricomycetes</taxon>
        <taxon>Agaricomycetidae</taxon>
        <taxon>Boletales</taxon>
        <taxon>Suillineae</taxon>
        <taxon>Suillaceae</taxon>
        <taxon>Suillus</taxon>
    </lineage>
</organism>
<gene>
    <name evidence="2" type="ORF">CY34DRAFT_762234</name>
</gene>
<evidence type="ECO:0000256" key="1">
    <source>
        <dbReference type="SAM" id="MobiDB-lite"/>
    </source>
</evidence>
<dbReference type="EMBL" id="KN836545">
    <property type="protein sequence ID" value="KIK31906.1"/>
    <property type="molecule type" value="Genomic_DNA"/>
</dbReference>
<sequence length="520" mass="57178">EDILELGCGSLNECGATRRDTLRSRIFLAELQFYITALNPHFGEYTPSPAPLSSGLVPLPESVDPFITDPRVTQPTLTPFQRGAYMHDNHQLQALREHCKALEMQILKVTAERDTVTAAFQTLANAVHIPTTDPLQFASKPTPITPNCDPHRPTAQTHPKVRFWNKSDYLDWLDSLEATSSDRGKLPFLEDETGNPISEAVVEAIRKSLQGAWSELATHNLAPSSWGKLTASGTQLVNSIMESAHPIFKLAHNGWKLDFLATSSYSSWRRNHLDDFGNHRKAKRSDDNDNDNNNEKSSSSKGKKRQYHVKHEAFTKKMKVDMTDIILPPTPASSSTPEVLSLPEGLPSSPHLRTLSQDGSDEPLQNLVQVLEEAEKAIPEIAAPPVLAPDIVPALRSPFKRQVPARLSPTRSLENTPTIPAPKPIKVVNPLAALATVAAQISFPPLPPISESAPTSASDSTKASTSKATKTGGKAAKMHLSPTRNGRNLCALRWLKQLKTNGTTEEFCVYYADLMPDQRK</sequence>
<feature type="non-terminal residue" evidence="2">
    <location>
        <position position="1"/>
    </location>
</feature>
<feature type="region of interest" description="Disordered" evidence="1">
    <location>
        <begin position="450"/>
        <end position="482"/>
    </location>
</feature>
<accession>A0A0C9ZRG8</accession>